<dbReference type="EMBL" id="JAEKJZ010000005">
    <property type="protein sequence ID" value="MBN9672871.1"/>
    <property type="molecule type" value="Genomic_DNA"/>
</dbReference>
<dbReference type="Gene3D" id="3.40.980.10">
    <property type="entry name" value="MoaB/Mog-like domain"/>
    <property type="match status" value="1"/>
</dbReference>
<dbReference type="CDD" id="cd03522">
    <property type="entry name" value="MoeA_like"/>
    <property type="match status" value="1"/>
</dbReference>
<dbReference type="CDD" id="cd04182">
    <property type="entry name" value="GT_2_like_f"/>
    <property type="match status" value="1"/>
</dbReference>
<dbReference type="RefSeq" id="WP_207142719.1">
    <property type="nucleotide sequence ID" value="NZ_JAEKJZ010000005.1"/>
</dbReference>
<evidence type="ECO:0000313" key="3">
    <source>
        <dbReference type="EMBL" id="MBN9672871.1"/>
    </source>
</evidence>
<dbReference type="InterPro" id="IPR001453">
    <property type="entry name" value="MoaB/Mog_dom"/>
</dbReference>
<sequence>MKFGPRPPEEAEGCILAHRTALPDRVLKKGRILSARDCADLAAQGISSLMVACLDPEDLGEDGAATRIAHAARGAGVECDTAFTGRMNLYAEANGVLAVDAEAVTAANRIDPAITFATLANHSKVQAGRMVATAKIISFGLSKTSVQQAEDVLRGAVRVAAFRPRKVGLVATQLPHLKPATMDKTRRVLEDRLRASRSTVLAELRVAHEEDAVAEAIGKLIAEGADFLILFGASAVVDRMDVLPTALERAGGTVEHLGMPVDPGNLLMLGALGETPVLGAPGCARSPKENGFDWVLDRLLAGIPVTPNDITAMGVGGLLMEIGTRPQPRETKPRKDNPKIAAVILGAGKSTRMGGPNKLLAELAGKALIRHVAEAATGAGLDQTVLVTGHLAEEIADKVADLNLQLAHNPDYAEGMAGSIGTGMNALDKDIDAVIILLGDMPRIDAQVIESLVGAYRKNEASLIVSATANGKRGNPVLWDRRFFDALKSLTGDIGARHLIAENPGFVCEVEIGEAARLDLDTPEALRSAGGVIPRQNPGQ</sequence>
<dbReference type="InterPro" id="IPR025877">
    <property type="entry name" value="MobA-like_NTP_Trfase"/>
</dbReference>
<organism evidence="3 4">
    <name type="scientific">Roseibium aggregatum</name>
    <dbReference type="NCBI Taxonomy" id="187304"/>
    <lineage>
        <taxon>Bacteria</taxon>
        <taxon>Pseudomonadati</taxon>
        <taxon>Pseudomonadota</taxon>
        <taxon>Alphaproteobacteria</taxon>
        <taxon>Hyphomicrobiales</taxon>
        <taxon>Stappiaceae</taxon>
        <taxon>Roseibium</taxon>
    </lineage>
</organism>
<accession>A0A939EGP1</accession>
<feature type="domain" description="MoaB/Mog" evidence="2">
    <location>
        <begin position="168"/>
        <end position="301"/>
    </location>
</feature>
<proteinExistence type="predicted"/>
<dbReference type="Proteomes" id="UP000664096">
    <property type="component" value="Unassembled WGS sequence"/>
</dbReference>
<dbReference type="AlphaFoldDB" id="A0A939EGP1"/>
<comment type="caution">
    <text evidence="3">The sequence shown here is derived from an EMBL/GenBank/DDBJ whole genome shotgun (WGS) entry which is preliminary data.</text>
</comment>
<evidence type="ECO:0000256" key="1">
    <source>
        <dbReference type="ARBA" id="ARBA00022842"/>
    </source>
</evidence>
<dbReference type="PIRSF" id="PIRSF036626">
    <property type="entry name" value="MPTBd_MobAlike"/>
    <property type="match status" value="1"/>
</dbReference>
<dbReference type="GO" id="GO:0016779">
    <property type="term" value="F:nucleotidyltransferase activity"/>
    <property type="evidence" value="ECO:0007669"/>
    <property type="project" value="UniProtKB-ARBA"/>
</dbReference>
<dbReference type="Pfam" id="PF12804">
    <property type="entry name" value="NTP_transf_3"/>
    <property type="match status" value="1"/>
</dbReference>
<keyword evidence="1" id="KW-0460">Magnesium</keyword>
<dbReference type="PANTHER" id="PTHR43777:SF1">
    <property type="entry name" value="MOLYBDENUM COFACTOR CYTIDYLYLTRANSFERASE"/>
    <property type="match status" value="1"/>
</dbReference>
<gene>
    <name evidence="3" type="ORF">JF539_21125</name>
</gene>
<dbReference type="SUPFAM" id="SSF53218">
    <property type="entry name" value="Molybdenum cofactor biosynthesis proteins"/>
    <property type="match status" value="1"/>
</dbReference>
<reference evidence="3" key="1">
    <citation type="submission" date="2020-12" db="EMBL/GenBank/DDBJ databases">
        <title>Oil enriched cultivation method for isolating marine PHA-producing bacteria.</title>
        <authorList>
            <person name="Zheng W."/>
            <person name="Yu S."/>
            <person name="Huang Y."/>
        </authorList>
    </citation>
    <scope>NUCLEOTIDE SEQUENCE</scope>
    <source>
        <strain evidence="3">SY-2-12</strain>
    </source>
</reference>
<dbReference type="InterPro" id="IPR012184">
    <property type="entry name" value="Bifunc_Mopterin-bd"/>
</dbReference>
<dbReference type="InterPro" id="IPR029044">
    <property type="entry name" value="Nucleotide-diphossugar_trans"/>
</dbReference>
<name>A0A939EGP1_9HYPH</name>
<dbReference type="PANTHER" id="PTHR43777">
    <property type="entry name" value="MOLYBDENUM COFACTOR CYTIDYLYLTRANSFERASE"/>
    <property type="match status" value="1"/>
</dbReference>
<evidence type="ECO:0000313" key="4">
    <source>
        <dbReference type="Proteomes" id="UP000664096"/>
    </source>
</evidence>
<dbReference type="SUPFAM" id="SSF53448">
    <property type="entry name" value="Nucleotide-diphospho-sugar transferases"/>
    <property type="match status" value="1"/>
</dbReference>
<dbReference type="Gene3D" id="3.90.550.10">
    <property type="entry name" value="Spore Coat Polysaccharide Biosynthesis Protein SpsA, Chain A"/>
    <property type="match status" value="1"/>
</dbReference>
<dbReference type="SMART" id="SM00852">
    <property type="entry name" value="MoCF_biosynth"/>
    <property type="match status" value="1"/>
</dbReference>
<evidence type="ECO:0000259" key="2">
    <source>
        <dbReference type="SMART" id="SM00852"/>
    </source>
</evidence>
<dbReference type="InterPro" id="IPR036425">
    <property type="entry name" value="MoaB/Mog-like_dom_sf"/>
</dbReference>
<protein>
    <submittedName>
        <fullName evidence="3">Molybdopterin-binding/glycosyltransferase family 2 protein</fullName>
    </submittedName>
</protein>